<feature type="chain" id="PRO_5013001993" evidence="2">
    <location>
        <begin position="26"/>
        <end position="114"/>
    </location>
</feature>
<comment type="caution">
    <text evidence="3">The sequence shown here is derived from an EMBL/GenBank/DDBJ whole genome shotgun (WGS) entry which is preliminary data.</text>
</comment>
<evidence type="ECO:0000313" key="4">
    <source>
        <dbReference type="Proteomes" id="UP000185557"/>
    </source>
</evidence>
<protein>
    <submittedName>
        <fullName evidence="3">Uncharacterized protein</fullName>
    </submittedName>
</protein>
<sequence length="114" mass="11813">MMISTLKVGLVGAIALATLTPAALASSVSINTGRVQLQVGNNGQVYIRTLADNDGPLNLPRPAAIAPQSDSAPLPRANFAPGCTARSHNSRVTRSTPGGNVVYSENRSTTRVCQ</sequence>
<reference evidence="3 4" key="1">
    <citation type="submission" date="2016-11" db="EMBL/GenBank/DDBJ databases">
        <title>Draft Genome Sequences of Nine Cyanobacterial Strains from Diverse Habitats.</title>
        <authorList>
            <person name="Zhu T."/>
            <person name="Hou S."/>
            <person name="Lu X."/>
            <person name="Hess W.R."/>
        </authorList>
    </citation>
    <scope>NUCLEOTIDE SEQUENCE [LARGE SCALE GENOMIC DNA]</scope>
    <source>
        <strain evidence="3 4">NIES-30</strain>
    </source>
</reference>
<dbReference type="Proteomes" id="UP000185557">
    <property type="component" value="Unassembled WGS sequence"/>
</dbReference>
<dbReference type="EMBL" id="MRCG01000003">
    <property type="protein sequence ID" value="OKH49474.1"/>
    <property type="molecule type" value="Genomic_DNA"/>
</dbReference>
<evidence type="ECO:0000256" key="1">
    <source>
        <dbReference type="SAM" id="MobiDB-lite"/>
    </source>
</evidence>
<feature type="compositionally biased region" description="Polar residues" evidence="1">
    <location>
        <begin position="86"/>
        <end position="114"/>
    </location>
</feature>
<dbReference type="OrthoDB" id="582802at2"/>
<evidence type="ECO:0000313" key="3">
    <source>
        <dbReference type="EMBL" id="OKH49474.1"/>
    </source>
</evidence>
<gene>
    <name evidence="3" type="ORF">NIES30_06405</name>
</gene>
<keyword evidence="4" id="KW-1185">Reference proteome</keyword>
<proteinExistence type="predicted"/>
<dbReference type="AlphaFoldDB" id="A0A1U7J8B2"/>
<name>A0A1U7J8B2_9CYAN</name>
<dbReference type="RefSeq" id="WP_073607581.1">
    <property type="nucleotide sequence ID" value="NZ_MRCG01000003.1"/>
</dbReference>
<feature type="region of interest" description="Disordered" evidence="1">
    <location>
        <begin position="66"/>
        <end position="114"/>
    </location>
</feature>
<keyword evidence="2" id="KW-0732">Signal</keyword>
<organism evidence="3 4">
    <name type="scientific">Phormidium tenue NIES-30</name>
    <dbReference type="NCBI Taxonomy" id="549789"/>
    <lineage>
        <taxon>Bacteria</taxon>
        <taxon>Bacillati</taxon>
        <taxon>Cyanobacteriota</taxon>
        <taxon>Cyanophyceae</taxon>
        <taxon>Oscillatoriophycideae</taxon>
        <taxon>Oscillatoriales</taxon>
        <taxon>Oscillatoriaceae</taxon>
        <taxon>Phormidium</taxon>
    </lineage>
</organism>
<feature type="signal peptide" evidence="2">
    <location>
        <begin position="1"/>
        <end position="25"/>
    </location>
</feature>
<dbReference type="STRING" id="549789.NIES30_06405"/>
<evidence type="ECO:0000256" key="2">
    <source>
        <dbReference type="SAM" id="SignalP"/>
    </source>
</evidence>
<accession>A0A1U7J8B2</accession>